<dbReference type="Proteomes" id="UP000597444">
    <property type="component" value="Unassembled WGS sequence"/>
</dbReference>
<feature type="region of interest" description="Disordered" evidence="1">
    <location>
        <begin position="116"/>
        <end position="137"/>
    </location>
</feature>
<sequence>MTRQSTPLLVVFDNQTSMNNAIQELHRAGIQEQGIHQQARSAPSHQTIAQNLKDMGIESGEAQFYERAYQAGRAILVLYPGARWQKAKNILIKHDAYHYGMSPTPDEGRRAKKIGAVTPGQRPDDNSQTGVATTADGTQAVAVNSDVIEADIEHAEKILRERHRD</sequence>
<protein>
    <submittedName>
        <fullName evidence="2">Uncharacterized protein</fullName>
    </submittedName>
</protein>
<gene>
    <name evidence="2" type="ORF">KSF_054000</name>
</gene>
<evidence type="ECO:0000256" key="1">
    <source>
        <dbReference type="SAM" id="MobiDB-lite"/>
    </source>
</evidence>
<evidence type="ECO:0000313" key="2">
    <source>
        <dbReference type="EMBL" id="GHO95352.1"/>
    </source>
</evidence>
<keyword evidence="3" id="KW-1185">Reference proteome</keyword>
<evidence type="ECO:0000313" key="3">
    <source>
        <dbReference type="Proteomes" id="UP000597444"/>
    </source>
</evidence>
<comment type="caution">
    <text evidence="2">The sequence shown here is derived from an EMBL/GenBank/DDBJ whole genome shotgun (WGS) entry which is preliminary data.</text>
</comment>
<dbReference type="RefSeq" id="WP_220206037.1">
    <property type="nucleotide sequence ID" value="NZ_BNJK01000001.1"/>
</dbReference>
<organism evidence="2 3">
    <name type="scientific">Reticulibacter mediterranei</name>
    <dbReference type="NCBI Taxonomy" id="2778369"/>
    <lineage>
        <taxon>Bacteria</taxon>
        <taxon>Bacillati</taxon>
        <taxon>Chloroflexota</taxon>
        <taxon>Ktedonobacteria</taxon>
        <taxon>Ktedonobacterales</taxon>
        <taxon>Reticulibacteraceae</taxon>
        <taxon>Reticulibacter</taxon>
    </lineage>
</organism>
<dbReference type="AlphaFoldDB" id="A0A8J3IR15"/>
<dbReference type="EMBL" id="BNJK01000001">
    <property type="protein sequence ID" value="GHO95352.1"/>
    <property type="molecule type" value="Genomic_DNA"/>
</dbReference>
<accession>A0A8J3IR15</accession>
<feature type="compositionally biased region" description="Polar residues" evidence="1">
    <location>
        <begin position="126"/>
        <end position="137"/>
    </location>
</feature>
<name>A0A8J3IR15_9CHLR</name>
<proteinExistence type="predicted"/>
<reference evidence="2" key="1">
    <citation type="submission" date="2020-10" db="EMBL/GenBank/DDBJ databases">
        <title>Taxonomic study of unclassified bacteria belonging to the class Ktedonobacteria.</title>
        <authorList>
            <person name="Yabe S."/>
            <person name="Wang C.M."/>
            <person name="Zheng Y."/>
            <person name="Sakai Y."/>
            <person name="Cavaletti L."/>
            <person name="Monciardini P."/>
            <person name="Donadio S."/>
        </authorList>
    </citation>
    <scope>NUCLEOTIDE SEQUENCE</scope>
    <source>
        <strain evidence="2">ID150040</strain>
    </source>
</reference>